<sequence length="216" mass="24802">MRIITVIFLVLGLALHVRCEENNRDENNGITVLECLFAESTGHCLRTKLARDLDQIELQVTGKKSEPPVSVVIEEAGNILAEIVDDVQETGGRGFFEEDDAQDDNTEMARKKKRGKKKMMGKLMGMMMMMKSKITILLQLISLHLQKKFLVIAIISLILNAVRFWIEVKKNQPPAKVIYYEHAQHQHHYDHDDHDHWGRSSNETPQEIVYHAYAPK</sequence>
<feature type="compositionally biased region" description="Acidic residues" evidence="1">
    <location>
        <begin position="97"/>
        <end position="106"/>
    </location>
</feature>
<feature type="region of interest" description="Disordered" evidence="1">
    <location>
        <begin position="95"/>
        <end position="117"/>
    </location>
</feature>
<feature type="transmembrane region" description="Helical" evidence="2">
    <location>
        <begin position="149"/>
        <end position="166"/>
    </location>
</feature>
<feature type="chain" id="PRO_5035982600" evidence="3">
    <location>
        <begin position="20"/>
        <end position="216"/>
    </location>
</feature>
<dbReference type="Pfam" id="PF07898">
    <property type="entry name" value="DUF1676"/>
    <property type="match status" value="1"/>
</dbReference>
<evidence type="ECO:0000256" key="2">
    <source>
        <dbReference type="SAM" id="Phobius"/>
    </source>
</evidence>
<dbReference type="EMBL" id="QOIP01000001">
    <property type="protein sequence ID" value="RLU27600.1"/>
    <property type="molecule type" value="Genomic_DNA"/>
</dbReference>
<organism evidence="4 6">
    <name type="scientific">Ooceraea biroi</name>
    <name type="common">Clonal raider ant</name>
    <name type="synonym">Cerapachys biroi</name>
    <dbReference type="NCBI Taxonomy" id="2015173"/>
    <lineage>
        <taxon>Eukaryota</taxon>
        <taxon>Metazoa</taxon>
        <taxon>Ecdysozoa</taxon>
        <taxon>Arthropoda</taxon>
        <taxon>Hexapoda</taxon>
        <taxon>Insecta</taxon>
        <taxon>Pterygota</taxon>
        <taxon>Neoptera</taxon>
        <taxon>Endopterygota</taxon>
        <taxon>Hymenoptera</taxon>
        <taxon>Apocrita</taxon>
        <taxon>Aculeata</taxon>
        <taxon>Formicoidea</taxon>
        <taxon>Formicidae</taxon>
        <taxon>Dorylinae</taxon>
        <taxon>Ooceraea</taxon>
    </lineage>
</organism>
<evidence type="ECO:0000256" key="1">
    <source>
        <dbReference type="SAM" id="MobiDB-lite"/>
    </source>
</evidence>
<evidence type="ECO:0000256" key="3">
    <source>
        <dbReference type="SAM" id="SignalP"/>
    </source>
</evidence>
<dbReference type="EMBL" id="KK107447">
    <property type="protein sequence ID" value="EZA50728.1"/>
    <property type="molecule type" value="Genomic_DNA"/>
</dbReference>
<protein>
    <submittedName>
        <fullName evidence="4">Uncharacterized protein</fullName>
    </submittedName>
</protein>
<dbReference type="OrthoDB" id="7429417at2759"/>
<dbReference type="InterPro" id="IPR012464">
    <property type="entry name" value="DUF1676"/>
</dbReference>
<evidence type="ECO:0000313" key="6">
    <source>
        <dbReference type="Proteomes" id="UP000053097"/>
    </source>
</evidence>
<keyword evidence="2" id="KW-1133">Transmembrane helix</keyword>
<keyword evidence="3" id="KW-0732">Signal</keyword>
<gene>
    <name evidence="5" type="ORF">DMN91_001404</name>
    <name evidence="4" type="ORF">X777_10778</name>
</gene>
<feature type="signal peptide" evidence="3">
    <location>
        <begin position="1"/>
        <end position="19"/>
    </location>
</feature>
<dbReference type="Proteomes" id="UP000279307">
    <property type="component" value="Chromosome 1"/>
</dbReference>
<dbReference type="AlphaFoldDB" id="A0A026W3Z7"/>
<evidence type="ECO:0000313" key="5">
    <source>
        <dbReference type="EMBL" id="RLU27600.1"/>
    </source>
</evidence>
<accession>A0A026W3Z7</accession>
<proteinExistence type="predicted"/>
<keyword evidence="6" id="KW-1185">Reference proteome</keyword>
<keyword evidence="2" id="KW-0812">Transmembrane</keyword>
<reference evidence="4 6" key="1">
    <citation type="journal article" date="2014" name="Curr. Biol.">
        <title>The genome of the clonal raider ant Cerapachys biroi.</title>
        <authorList>
            <person name="Oxley P.R."/>
            <person name="Ji L."/>
            <person name="Fetter-Pruneda I."/>
            <person name="McKenzie S.K."/>
            <person name="Li C."/>
            <person name="Hu H."/>
            <person name="Zhang G."/>
            <person name="Kronauer D.J."/>
        </authorList>
    </citation>
    <scope>NUCLEOTIDE SEQUENCE [LARGE SCALE GENOMIC DNA]</scope>
</reference>
<dbReference type="Proteomes" id="UP000053097">
    <property type="component" value="Unassembled WGS sequence"/>
</dbReference>
<reference evidence="5" key="2">
    <citation type="journal article" date="2018" name="Genome Res.">
        <title>The genomic architecture and molecular evolution of ant odorant receptors.</title>
        <authorList>
            <person name="McKenzie S.K."/>
            <person name="Kronauer D.J.C."/>
        </authorList>
    </citation>
    <scope>NUCLEOTIDE SEQUENCE [LARGE SCALE GENOMIC DNA]</scope>
    <source>
        <strain evidence="5">Clonal line C1</strain>
    </source>
</reference>
<keyword evidence="2" id="KW-0472">Membrane</keyword>
<feature type="transmembrane region" description="Helical" evidence="2">
    <location>
        <begin position="123"/>
        <end position="143"/>
    </location>
</feature>
<name>A0A026W3Z7_OOCBI</name>
<dbReference type="OMA" id="RFWIEIK"/>
<evidence type="ECO:0000313" key="4">
    <source>
        <dbReference type="EMBL" id="EZA50728.1"/>
    </source>
</evidence>
<reference evidence="5" key="3">
    <citation type="submission" date="2018-07" db="EMBL/GenBank/DDBJ databases">
        <authorList>
            <person name="Mckenzie S.K."/>
            <person name="Kronauer D.J.C."/>
        </authorList>
    </citation>
    <scope>NUCLEOTIDE SEQUENCE</scope>
    <source>
        <strain evidence="5">Clonal line C1</strain>
    </source>
</reference>